<dbReference type="Pfam" id="PF13649">
    <property type="entry name" value="Methyltransf_25"/>
    <property type="match status" value="1"/>
</dbReference>
<dbReference type="Proteomes" id="UP001303647">
    <property type="component" value="Unassembled WGS sequence"/>
</dbReference>
<reference evidence="2" key="1">
    <citation type="journal article" date="2023" name="Mol. Phylogenet. Evol.">
        <title>Genome-scale phylogeny and comparative genomics of the fungal order Sordariales.</title>
        <authorList>
            <person name="Hensen N."/>
            <person name="Bonometti L."/>
            <person name="Westerberg I."/>
            <person name="Brannstrom I.O."/>
            <person name="Guillou S."/>
            <person name="Cros-Aarteil S."/>
            <person name="Calhoun S."/>
            <person name="Haridas S."/>
            <person name="Kuo A."/>
            <person name="Mondo S."/>
            <person name="Pangilinan J."/>
            <person name="Riley R."/>
            <person name="LaButti K."/>
            <person name="Andreopoulos B."/>
            <person name="Lipzen A."/>
            <person name="Chen C."/>
            <person name="Yan M."/>
            <person name="Daum C."/>
            <person name="Ng V."/>
            <person name="Clum A."/>
            <person name="Steindorff A."/>
            <person name="Ohm R.A."/>
            <person name="Martin F."/>
            <person name="Silar P."/>
            <person name="Natvig D.O."/>
            <person name="Lalanne C."/>
            <person name="Gautier V."/>
            <person name="Ament-Velasquez S.L."/>
            <person name="Kruys A."/>
            <person name="Hutchinson M.I."/>
            <person name="Powell A.J."/>
            <person name="Barry K."/>
            <person name="Miller A.N."/>
            <person name="Grigoriev I.V."/>
            <person name="Debuchy R."/>
            <person name="Gladieux P."/>
            <person name="Hiltunen Thoren M."/>
            <person name="Johannesson H."/>
        </authorList>
    </citation>
    <scope>NUCLEOTIDE SEQUENCE</scope>
    <source>
        <strain evidence="2">CBS 359.72</strain>
    </source>
</reference>
<name>A0AAN7CLB9_9PEZI</name>
<dbReference type="GO" id="GO:0005840">
    <property type="term" value="C:ribosome"/>
    <property type="evidence" value="ECO:0007669"/>
    <property type="project" value="UniProtKB-KW"/>
</dbReference>
<dbReference type="PANTHER" id="PTHR43464">
    <property type="entry name" value="METHYLTRANSFERASE"/>
    <property type="match status" value="1"/>
</dbReference>
<proteinExistence type="predicted"/>
<dbReference type="GO" id="GO:0010420">
    <property type="term" value="F:polyprenyldihydroxybenzoate methyltransferase activity"/>
    <property type="evidence" value="ECO:0007669"/>
    <property type="project" value="TreeGrafter"/>
</dbReference>
<dbReference type="Gene3D" id="3.40.50.150">
    <property type="entry name" value="Vaccinia Virus protein VP39"/>
    <property type="match status" value="1"/>
</dbReference>
<dbReference type="AlphaFoldDB" id="A0AAN7CLB9"/>
<dbReference type="CDD" id="cd02440">
    <property type="entry name" value="AdoMet_MTases"/>
    <property type="match status" value="1"/>
</dbReference>
<dbReference type="SUPFAM" id="SSF53335">
    <property type="entry name" value="S-adenosyl-L-methionine-dependent methyltransferases"/>
    <property type="match status" value="1"/>
</dbReference>
<protein>
    <submittedName>
        <fullName evidence="2">Ribosomal protein L11 methyltransferase</fullName>
    </submittedName>
</protein>
<gene>
    <name evidence="2" type="ORF">C7999DRAFT_17528</name>
</gene>
<dbReference type="PANTHER" id="PTHR43464:SF89">
    <property type="entry name" value="METHYLTRANSFERASE"/>
    <property type="match status" value="1"/>
</dbReference>
<sequence>MATEPISALSTTDAVASWETNAAYWDSTITKDGNKYWRRLQEPSLCRLLTPTISSSSSCRALELATGNGLCARWLARNGAGSVLATDASEKMLELAQAHSRDSEGTAEEKAIRWRRVDVTSEPDLAALVRDEGRFEVILMNMAIMDVADLKPLANALRGLLAEGGVFVATLLHPVFFTSNAARNIEVRFDPATGDLEVIRGKIIREYMSVPPTLGIAVPGQPEKQLYFHRPMHEIFTTFFKAGLVMDAMEELAFTEEDAEARIESSSNYTQLPAILSFRMRLG</sequence>
<accession>A0AAN7CLB9</accession>
<dbReference type="GO" id="GO:0032259">
    <property type="term" value="P:methylation"/>
    <property type="evidence" value="ECO:0007669"/>
    <property type="project" value="UniProtKB-KW"/>
</dbReference>
<keyword evidence="2" id="KW-0808">Transferase</keyword>
<organism evidence="2 3">
    <name type="scientific">Corynascus novoguineensis</name>
    <dbReference type="NCBI Taxonomy" id="1126955"/>
    <lineage>
        <taxon>Eukaryota</taxon>
        <taxon>Fungi</taxon>
        <taxon>Dikarya</taxon>
        <taxon>Ascomycota</taxon>
        <taxon>Pezizomycotina</taxon>
        <taxon>Sordariomycetes</taxon>
        <taxon>Sordariomycetidae</taxon>
        <taxon>Sordariales</taxon>
        <taxon>Chaetomiaceae</taxon>
        <taxon>Corynascus</taxon>
    </lineage>
</organism>
<feature type="domain" description="Methyltransferase" evidence="1">
    <location>
        <begin position="62"/>
        <end position="165"/>
    </location>
</feature>
<keyword evidence="3" id="KW-1185">Reference proteome</keyword>
<dbReference type="EMBL" id="MU857752">
    <property type="protein sequence ID" value="KAK4244184.1"/>
    <property type="molecule type" value="Genomic_DNA"/>
</dbReference>
<comment type="caution">
    <text evidence="2">The sequence shown here is derived from an EMBL/GenBank/DDBJ whole genome shotgun (WGS) entry which is preliminary data.</text>
</comment>
<dbReference type="InterPro" id="IPR029063">
    <property type="entry name" value="SAM-dependent_MTases_sf"/>
</dbReference>
<keyword evidence="2" id="KW-0489">Methyltransferase</keyword>
<dbReference type="InterPro" id="IPR041698">
    <property type="entry name" value="Methyltransf_25"/>
</dbReference>
<keyword evidence="2" id="KW-0687">Ribonucleoprotein</keyword>
<keyword evidence="2" id="KW-0689">Ribosomal protein</keyword>
<evidence type="ECO:0000259" key="1">
    <source>
        <dbReference type="Pfam" id="PF13649"/>
    </source>
</evidence>
<reference evidence="2" key="2">
    <citation type="submission" date="2023-05" db="EMBL/GenBank/DDBJ databases">
        <authorList>
            <consortium name="Lawrence Berkeley National Laboratory"/>
            <person name="Steindorff A."/>
            <person name="Hensen N."/>
            <person name="Bonometti L."/>
            <person name="Westerberg I."/>
            <person name="Brannstrom I.O."/>
            <person name="Guillou S."/>
            <person name="Cros-Aarteil S."/>
            <person name="Calhoun S."/>
            <person name="Haridas S."/>
            <person name="Kuo A."/>
            <person name="Mondo S."/>
            <person name="Pangilinan J."/>
            <person name="Riley R."/>
            <person name="Labutti K."/>
            <person name="Andreopoulos B."/>
            <person name="Lipzen A."/>
            <person name="Chen C."/>
            <person name="Yanf M."/>
            <person name="Daum C."/>
            <person name="Ng V."/>
            <person name="Clum A."/>
            <person name="Ohm R."/>
            <person name="Martin F."/>
            <person name="Silar P."/>
            <person name="Natvig D."/>
            <person name="Lalanne C."/>
            <person name="Gautier V."/>
            <person name="Ament-Velasquez S.L."/>
            <person name="Kruys A."/>
            <person name="Hutchinson M.I."/>
            <person name="Powell A.J."/>
            <person name="Barry K."/>
            <person name="Miller A.N."/>
            <person name="Grigoriev I.V."/>
            <person name="Debuchy R."/>
            <person name="Gladieux P."/>
            <person name="Thoren M.H."/>
            <person name="Johannesson H."/>
        </authorList>
    </citation>
    <scope>NUCLEOTIDE SEQUENCE</scope>
    <source>
        <strain evidence="2">CBS 359.72</strain>
    </source>
</reference>
<evidence type="ECO:0000313" key="2">
    <source>
        <dbReference type="EMBL" id="KAK4244184.1"/>
    </source>
</evidence>
<evidence type="ECO:0000313" key="3">
    <source>
        <dbReference type="Proteomes" id="UP001303647"/>
    </source>
</evidence>